<dbReference type="EMBL" id="AP026966">
    <property type="protein sequence ID" value="BDT60232.1"/>
    <property type="molecule type" value="Genomic_DNA"/>
</dbReference>
<evidence type="ECO:0000256" key="4">
    <source>
        <dbReference type="HAMAP-Rule" id="MF_00923"/>
    </source>
</evidence>
<keyword evidence="1 4" id="KW-0732">Signal</keyword>
<proteinExistence type="inferred from homology"/>
<keyword evidence="7" id="KW-1185">Reference proteome</keyword>
<comment type="function">
    <text evidence="4">Part of the outer membrane protein assembly complex, which is involved in assembly and insertion of beta-barrel proteins into the outer membrane.</text>
</comment>
<keyword evidence="4" id="KW-0564">Palmitate</keyword>
<evidence type="ECO:0000256" key="1">
    <source>
        <dbReference type="ARBA" id="ARBA00022729"/>
    </source>
</evidence>
<dbReference type="InterPro" id="IPR011047">
    <property type="entry name" value="Quinoprotein_ADH-like_sf"/>
</dbReference>
<evidence type="ECO:0000259" key="5">
    <source>
        <dbReference type="Pfam" id="PF13360"/>
    </source>
</evidence>
<feature type="domain" description="Pyrrolo-quinoline quinone repeat" evidence="5">
    <location>
        <begin position="89"/>
        <end position="319"/>
    </location>
</feature>
<reference evidence="6" key="1">
    <citation type="submission" date="2022-11" db="EMBL/GenBank/DDBJ databases">
        <title>Isolation and characterization of PLA-degrading bacterium Massilia sp. from Antarctic soil.</title>
        <authorList>
            <person name="Sato K."/>
            <person name="Gomez-Fuentes C."/>
            <person name="Ahmad S.A."/>
            <person name="Zulkharnain A."/>
        </authorList>
    </citation>
    <scope>NUCLEOTIDE SEQUENCE</scope>
    <source>
        <strain evidence="6">N-3</strain>
    </source>
</reference>
<dbReference type="Pfam" id="PF13360">
    <property type="entry name" value="PQQ_2"/>
    <property type="match status" value="1"/>
</dbReference>
<dbReference type="PROSITE" id="PS51257">
    <property type="entry name" value="PROKAR_LIPOPROTEIN"/>
    <property type="match status" value="1"/>
</dbReference>
<gene>
    <name evidence="4 6" type="primary">bamB</name>
    <name evidence="6" type="ORF">MasN3_37260</name>
</gene>
<comment type="subcellular location">
    <subcellularLocation>
        <location evidence="4">Cell outer membrane</location>
        <topology evidence="4">Lipid-anchor</topology>
    </subcellularLocation>
</comment>
<dbReference type="SUPFAM" id="SSF50998">
    <property type="entry name" value="Quinoprotein alcohol dehydrogenase-like"/>
    <property type="match status" value="1"/>
</dbReference>
<dbReference type="PANTHER" id="PTHR34512">
    <property type="entry name" value="CELL SURFACE PROTEIN"/>
    <property type="match status" value="1"/>
</dbReference>
<keyword evidence="2 4" id="KW-0472">Membrane</keyword>
<sequence length="393" mass="40816">MRISSKLVGVGVLALVTGCSSLSPSSMVNKLSSLNPFASKSKTDQPAPLVELKATMAVRTAWKLDIGKSGPYTFSPALAGNTVVVAGGSGDIARVEAESGKQLWRVKAGSELSAGVGTDGNLIVVGGTKGTVIAFDMEGKKLWTSQLSSELLSAPTVGQGIVVARSLDNRIVGLDAKTGEKKWTVQRVTPSLTLRTAPGMIVNGSDVIVAQPAGRLSSMILATGAPRWDQEVGVARGATELERVTDIGGAPVLFEGEVCAASYQGRVACFDAASGSPKWTRDLSSEVGVAVDQRFVFAADDKGALYAFNRDTGSSAWKNDKLAFRRLSTPVSFGRAVAVGDYQGIVHFLSREDGSFLARAALDGSAVIGTPLVAGSHLIFQTQNGTVAAIAVE</sequence>
<dbReference type="PANTHER" id="PTHR34512:SF30">
    <property type="entry name" value="OUTER MEMBRANE PROTEIN ASSEMBLY FACTOR BAMB"/>
    <property type="match status" value="1"/>
</dbReference>
<evidence type="ECO:0000256" key="3">
    <source>
        <dbReference type="ARBA" id="ARBA00023237"/>
    </source>
</evidence>
<comment type="similarity">
    <text evidence="4">Belongs to the BamB family.</text>
</comment>
<comment type="subunit">
    <text evidence="4">Part of the Bam complex.</text>
</comment>
<organism evidence="6 7">
    <name type="scientific">Massilia varians</name>
    <dbReference type="NCBI Taxonomy" id="457921"/>
    <lineage>
        <taxon>Bacteria</taxon>
        <taxon>Pseudomonadati</taxon>
        <taxon>Pseudomonadota</taxon>
        <taxon>Betaproteobacteria</taxon>
        <taxon>Burkholderiales</taxon>
        <taxon>Oxalobacteraceae</taxon>
        <taxon>Telluria group</taxon>
        <taxon>Massilia</taxon>
    </lineage>
</organism>
<keyword evidence="4" id="KW-0449">Lipoprotein</keyword>
<evidence type="ECO:0000313" key="6">
    <source>
        <dbReference type="EMBL" id="BDT60232.1"/>
    </source>
</evidence>
<dbReference type="InterPro" id="IPR015943">
    <property type="entry name" value="WD40/YVTN_repeat-like_dom_sf"/>
</dbReference>
<dbReference type="RefSeq" id="WP_281909247.1">
    <property type="nucleotide sequence ID" value="NZ_AP026966.1"/>
</dbReference>
<protein>
    <recommendedName>
        <fullName evidence="4">Outer membrane protein assembly factor BamB</fullName>
    </recommendedName>
</protein>
<accession>A0ABM8CAC0</accession>
<dbReference type="NCBIfam" id="TIGR03300">
    <property type="entry name" value="assembly_YfgL"/>
    <property type="match status" value="1"/>
</dbReference>
<dbReference type="InterPro" id="IPR017687">
    <property type="entry name" value="BamB"/>
</dbReference>
<name>A0ABM8CAC0_9BURK</name>
<dbReference type="InterPro" id="IPR002372">
    <property type="entry name" value="PQQ_rpt_dom"/>
</dbReference>
<dbReference type="Proteomes" id="UP001163336">
    <property type="component" value="Chromosome"/>
</dbReference>
<dbReference type="InterPro" id="IPR018391">
    <property type="entry name" value="PQQ_b-propeller_rpt"/>
</dbReference>
<dbReference type="SMART" id="SM00564">
    <property type="entry name" value="PQQ"/>
    <property type="match status" value="6"/>
</dbReference>
<evidence type="ECO:0000313" key="7">
    <source>
        <dbReference type="Proteomes" id="UP001163336"/>
    </source>
</evidence>
<keyword evidence="3 4" id="KW-0998">Cell outer membrane</keyword>
<evidence type="ECO:0000256" key="2">
    <source>
        <dbReference type="ARBA" id="ARBA00023136"/>
    </source>
</evidence>
<dbReference type="Gene3D" id="2.130.10.10">
    <property type="entry name" value="YVTN repeat-like/Quinoprotein amine dehydrogenase"/>
    <property type="match status" value="1"/>
</dbReference>
<dbReference type="HAMAP" id="MF_00923">
    <property type="entry name" value="OM_assembly_BamB"/>
    <property type="match status" value="1"/>
</dbReference>